<dbReference type="Gene3D" id="3.40.50.720">
    <property type="entry name" value="NAD(P)-binding Rossmann-like Domain"/>
    <property type="match status" value="2"/>
</dbReference>
<dbReference type="EMBL" id="JACXRZ010000002">
    <property type="protein sequence ID" value="MBD3141848.1"/>
    <property type="molecule type" value="Genomic_DNA"/>
</dbReference>
<keyword evidence="4" id="KW-0012">Acyltransferase</keyword>
<dbReference type="Gene3D" id="6.10.140.1830">
    <property type="match status" value="1"/>
</dbReference>
<dbReference type="PROSITE" id="PS00606">
    <property type="entry name" value="KS3_1"/>
    <property type="match status" value="2"/>
</dbReference>
<reference evidence="10 11" key="1">
    <citation type="submission" date="2020-09" db="EMBL/GenBank/DDBJ databases">
        <title>Actinomycete isolated from the Camponotus japonicus Mayr.</title>
        <authorList>
            <person name="Gong X."/>
        </authorList>
    </citation>
    <scope>NUCLEOTIDE SEQUENCE [LARGE SCALE GENOMIC DNA]</scope>
    <source>
        <strain evidence="10 11">2C-HV3</strain>
    </source>
</reference>
<keyword evidence="3" id="KW-0808">Transferase</keyword>
<evidence type="ECO:0000256" key="2">
    <source>
        <dbReference type="ARBA" id="ARBA00022553"/>
    </source>
</evidence>
<dbReference type="Pfam" id="PF16197">
    <property type="entry name" value="KAsynt_C_assoc"/>
    <property type="match status" value="3"/>
</dbReference>
<dbReference type="InterPro" id="IPR020841">
    <property type="entry name" value="PKS_Beta-ketoAc_synthase_dom"/>
</dbReference>
<dbReference type="SUPFAM" id="SSF51735">
    <property type="entry name" value="NAD(P)-binding Rossmann-fold domains"/>
    <property type="match status" value="4"/>
</dbReference>
<feature type="region of interest" description="Disordered" evidence="6">
    <location>
        <begin position="31"/>
        <end position="51"/>
    </location>
</feature>
<keyword evidence="11" id="KW-1185">Reference proteome</keyword>
<dbReference type="InterPro" id="IPR042104">
    <property type="entry name" value="PKS_dehydratase_sf"/>
</dbReference>
<dbReference type="InterPro" id="IPR036291">
    <property type="entry name" value="NAD(P)-bd_dom_sf"/>
</dbReference>
<dbReference type="InterPro" id="IPR032821">
    <property type="entry name" value="PKS_assoc"/>
</dbReference>
<protein>
    <submittedName>
        <fullName evidence="10">SDR family NAD(P)-dependent oxidoreductase</fullName>
    </submittedName>
</protein>
<feature type="domain" description="Ketosynthase family 3 (KS3)" evidence="8">
    <location>
        <begin position="976"/>
        <end position="1387"/>
    </location>
</feature>
<dbReference type="InterPro" id="IPR013968">
    <property type="entry name" value="PKS_KR"/>
</dbReference>
<feature type="active site" description="Proton donor; for dehydratase activity" evidence="5">
    <location>
        <position position="3537"/>
    </location>
</feature>
<dbReference type="Pfam" id="PF02801">
    <property type="entry name" value="Ketoacyl-synt_C"/>
    <property type="match status" value="3"/>
</dbReference>
<dbReference type="NCBIfam" id="NF045894">
    <property type="entry name" value="PKS_plus_SDR"/>
    <property type="match status" value="1"/>
</dbReference>
<dbReference type="CDD" id="cd08956">
    <property type="entry name" value="KR_3_FAS_SDR_x"/>
    <property type="match status" value="1"/>
</dbReference>
<dbReference type="PROSITE" id="PS52019">
    <property type="entry name" value="PKS_MFAS_DH"/>
    <property type="match status" value="1"/>
</dbReference>
<feature type="region of interest" description="C-terminal hotdog fold" evidence="5">
    <location>
        <begin position="3475"/>
        <end position="3626"/>
    </location>
</feature>
<feature type="domain" description="Ketosynthase family 3 (KS3)" evidence="8">
    <location>
        <begin position="4"/>
        <end position="417"/>
    </location>
</feature>
<dbReference type="InterPro" id="IPR016035">
    <property type="entry name" value="Acyl_Trfase/lysoPLipase"/>
</dbReference>
<dbReference type="Gene3D" id="3.10.129.110">
    <property type="entry name" value="Polyketide synthase dehydratase"/>
    <property type="match status" value="1"/>
</dbReference>
<dbReference type="InterPro" id="IPR018201">
    <property type="entry name" value="Ketoacyl_synth_AS"/>
</dbReference>
<evidence type="ECO:0000313" key="11">
    <source>
        <dbReference type="Proteomes" id="UP000653231"/>
    </source>
</evidence>
<dbReference type="PANTHER" id="PTHR43775">
    <property type="entry name" value="FATTY ACID SYNTHASE"/>
    <property type="match status" value="1"/>
</dbReference>
<name>A0ABR8L018_9ACTN</name>
<dbReference type="InterPro" id="IPR049900">
    <property type="entry name" value="PKS_mFAS_DH"/>
</dbReference>
<dbReference type="CDD" id="cd08952">
    <property type="entry name" value="KR_1_SDR_x"/>
    <property type="match status" value="1"/>
</dbReference>
<dbReference type="SUPFAM" id="SSF53901">
    <property type="entry name" value="Thiolase-like"/>
    <property type="match status" value="3"/>
</dbReference>
<feature type="domain" description="Carrier" evidence="7">
    <location>
        <begin position="4070"/>
        <end position="4144"/>
    </location>
</feature>
<feature type="domain" description="Carrier" evidence="7">
    <location>
        <begin position="853"/>
        <end position="931"/>
    </location>
</feature>
<dbReference type="Pfam" id="PF22953">
    <property type="entry name" value="SpnB_Rossmann"/>
    <property type="match status" value="1"/>
</dbReference>
<dbReference type="InterPro" id="IPR014031">
    <property type="entry name" value="Ketoacyl_synth_C"/>
</dbReference>
<feature type="active site" description="Proton acceptor; for dehydratase activity" evidence="5">
    <location>
        <position position="3360"/>
    </location>
</feature>
<dbReference type="RefSeq" id="WP_191049711.1">
    <property type="nucleotide sequence ID" value="NZ_JACXRZ010000002.1"/>
</dbReference>
<dbReference type="InterPro" id="IPR049551">
    <property type="entry name" value="PKS_DH_C"/>
</dbReference>
<dbReference type="Gene3D" id="3.40.366.10">
    <property type="entry name" value="Malonyl-Coenzyme A Acyl Carrier Protein, domain 2"/>
    <property type="match status" value="3"/>
</dbReference>
<evidence type="ECO:0000259" key="7">
    <source>
        <dbReference type="PROSITE" id="PS50075"/>
    </source>
</evidence>
<evidence type="ECO:0000256" key="6">
    <source>
        <dbReference type="SAM" id="MobiDB-lite"/>
    </source>
</evidence>
<feature type="region of interest" description="Disordered" evidence="6">
    <location>
        <begin position="935"/>
        <end position="966"/>
    </location>
</feature>
<comment type="caution">
    <text evidence="10">The sequence shown here is derived from an EMBL/GenBank/DDBJ whole genome shotgun (WGS) entry which is preliminary data.</text>
</comment>
<organism evidence="10 11">
    <name type="scientific">Microbispora bryophytorum subsp. camponoti</name>
    <dbReference type="NCBI Taxonomy" id="1677852"/>
    <lineage>
        <taxon>Bacteria</taxon>
        <taxon>Bacillati</taxon>
        <taxon>Actinomycetota</taxon>
        <taxon>Actinomycetes</taxon>
        <taxon>Streptosporangiales</taxon>
        <taxon>Streptosporangiaceae</taxon>
        <taxon>Microbispora</taxon>
    </lineage>
</organism>
<feature type="region of interest" description="N-terminal hotdog fold" evidence="5">
    <location>
        <begin position="3329"/>
        <end position="3453"/>
    </location>
</feature>
<accession>A0ABR8L018</accession>
<keyword evidence="2" id="KW-0597">Phosphoprotein</keyword>
<proteinExistence type="predicted"/>
<dbReference type="Gene3D" id="3.30.70.3290">
    <property type="match status" value="4"/>
</dbReference>
<evidence type="ECO:0000256" key="3">
    <source>
        <dbReference type="ARBA" id="ARBA00022679"/>
    </source>
</evidence>
<feature type="region of interest" description="Disordered" evidence="6">
    <location>
        <begin position="656"/>
        <end position="675"/>
    </location>
</feature>
<feature type="compositionally biased region" description="Gly residues" evidence="6">
    <location>
        <begin position="742"/>
        <end position="756"/>
    </location>
</feature>
<dbReference type="PROSITE" id="PS00012">
    <property type="entry name" value="PHOSPHOPANTETHEINE"/>
    <property type="match status" value="2"/>
</dbReference>
<dbReference type="CDD" id="cd00833">
    <property type="entry name" value="PKS"/>
    <property type="match status" value="3"/>
</dbReference>
<sequence length="4153" mass="428441">MSHVEPIAVLGLACRLPQAPDPDGFWRLLRSGTDAITDPPPGRPEAAPGHRRGGFLEGIDEFDAEFFGIPPIEAAAMDPQHRLMLELAWESLENARIAPTSIKDHPVGVFVGTMSGDYDTVLHRNGPSGITHHTLTGSNRGVIANRISHHLGLRGPSFAVDSGQCSSLLAVHLACESLRDGEAELAIVGGVNLTIVPESTVGAERFGALSPDGRCFTFDSRANGYVRGEGAAAVVLKPLRLAEADGDRVHCVILGSAVNHDGSAGALTVPNREAQERVIELATRRAGVGRTEVQYVELHGTGTRVGDPIEAAALGAALGTGRPDGDRLAVGSAKTNVGHLEGAAGIVGLLKVALSLAHRELPPSLNFVTPNPAIPLERLGLRVQTGLSPWPKPDRPLVAGVSAFGMGGTNCHVVLGEAPARGPARRPTQRPARRPAARAADDGLLLPWVLSARTGQALRAQAGRLVEFAEADPRLLPMDVGRSLAVTRAPLRERAVILGADPAELLTGLAAAAQGAPAGNLLRGDAGEEAGLVLVFPGTAPGDVLARLTAPGGLMDSATPLGRMFRRHLDECAEALARLTGRSPLDVSRSAPGAPRSETPEVARSASWAVAVAFAATLRSFGVRPDAVVGHLDGEIAAACAAGLLTLDEGAELIAGGADRGRGTPSPAVPGDGAIPCHSTRTAGLLDRAAVGSAPADAPDRLGPLVGALVREGHRVFIEVAAEPLLSGAIQAALDASRESGTDGGADGGADGGLDGSTGSSTVLAAGPDRAGVLRSMALAHVHGADVDWSAVFADEAALVDLPTYAFQRTSHWIAPAAAGATGPGHSPAAAASPAGDDAGAWRHMMSGLPEAERREAAITLVRAQVAGVLGHSAPEAVAVRHTFGDLGLDSVTGVELSHRLSAATGLRLPETLIFDHPTPIALAEHLAVHSAEHSAGHLTGPSAGLTPHAAHDPAPSATTATTTGTATAEAEAEAGEPIAVVAMACRFPGGVRSPEDLWRLVESGVCAVSGVPADRDWQVPAVGGFLADAAGFDAGFFGISPREALAMDPQQRLMLEVTWEALERAGIPADTLAGSDTGVYVGAIPQEYGPRAHEGPDELKGYLMTGGTGSVISGRIAYTLGLGGPAVTVDTACSSSLVAMHMACQALRLGESDLALAGGVTVMASPTMYTEFGRQRGLAADGRCKPFAAAADGTSWGEGAALLVLERLSDARRNGHPVLALVRGSAVNQDGASNGLTAPSGPAQRRVIRAALAAAGLGPADVDAVEAHGTGTSLGDPIEAEALLATYGRDRRADRPLLLGSVKSNIAHSQAAAGAAGVIKMVMSMRAGLLPRTLQVDEPTPRVDWSSGAVRLLTEPAAWPDTGRPRRAAVSSFGISGTNAHLIVEQAPAAAPPRTAHADDGPPATWLISAKTEPALLAQAQQLRDYVAARPGLDTDAVAHALASGRTVFEHRAVITAADRSGLLAGLGALAAGESAPGVLRAADPVGKTAFLFAGQGSQRPGMGRELYEASAVFAAALDEACAHLDAHLDLPLRDVMWAPAGSARAELLGQTRYTQPALFALETALYAMARERGITPDYLIGHSIGELAAAHVAGVLSLADAATLVATRGRLMQELPQGGAMVSVRASEDAVLGLLAGQEDNVGLAAVNGPASVVVSGDTDAVLAVARRCAELGWATRRLDVSHAFHSPHMDGMLDGLVDVAAGLTFRPPAIPVVSNLTGRIATPEELCSPAYWARHAREAVRFLDGVRRLAEQGVTSYLELSPDAVLAPLARTALTDPTPEPGAAPAVMAVLQRGRPEAETADRAVGWARARTAGVTRPPGRAGRPDACTDLPTYPFQRRRYWLTGTSGSRPSPADPAEARFWAAVGDGDLGAVADALGIAGADERSSLRAVVPILSDWHRRQRGQAAADGSRYRVAWRPIPMTAAPAPRGTWLVVVPAGYAGHEWVTACASALGDGGADVRVIADDGGETGLEALASRLRAALGDGAAAPGGVLSLLALDDRPDPRHPEISRGLSASLTLVRSLAGAALGAPLWLLTRGAVGTGPTDPVENPAQAQIWALGRSLALEHPRMWGGLVDLPADTRSAHLVRTALTAPGHEEEIAIRPAGLFGRRLVTAPRPEPAAEPWRPRGTVLVTGGTGGLGAHVARWLAAAGADHLVLVSRRGRSAPGAEALETELTAAGAAVTIAACDVADRAALAGLIATVTAGHGPIRSVFHTAGVGRRVPIAELTADELAAACTKAAGAANLDDLLGESALDAFVLFSSIAGTGVWATTGQAAYAAANAFLDALAERRRALGRTATSLAWGLWAGPGMGADPAFARHLARHGVEAMPPERAIAALQAALDDDATCLTVADIAWERFVPPFTAGRTRPLLDDLAAAREALSPPADAPDQASGPGLRQELAALPAVRRRPRILQMVLGHTAAISGDSAGATDPSRPFRDLGFDSLMTVELPERLTAATGLALPATLAYDHPTPAAVADHLYAELTGERSPVAGPAGATSASEDPIAIVAMSCRYPGGVRSPEDLWDLVAAGTDAVSEFPADRGWDLDGLYDPESARPGTSYTNLGGFLHDAGEFDPAFFDISPREALAMDPQQRLLLTLTWETLERAGIDPAALRDSDTGVFVGASSHQYGGGGAHVPEDVAGHLLTGTAASVNSGRVAYSLGLRGPALTVDTACSSSLVAVHLAVRALRSGECGMALAGAAAVMATPMVFTEFSRQRGLAADGRCKPFAAAADGTAWGEGAAMLLLERLSDATRNGHRVLGLIRGSAVNQDGASNGLTAPNGPAQEQVIGQALAAAGLGPAEVDVVEAHGTGTTLGDPIEAGALLAAYGRDRDARLPLLLGSIKSNIGHTQAAAGMAGVIKLVMAMRHGVLPKTLHVDRPTPHVDWSSGSIRLVTEPTAWPGTGRPRRGAVSSFGISGTNAHVVIEQSPPEETPARVSGTRPEEPVPVPWLVSARSETALRAQAGRLREFARHHPELSPGDIAHALVTTRHAFEHRAAVTGRTHAERVEALDRLAAGEEHPGIVRGVAKTAPTAFLYSGEIAGESAGESAGQTGAALDLYDAFPVFAAEFDAVCAALNVHLDAPLHDVLRDAPDTLKDGRSAHAYAARFALDVALTRLLEHLGPVPEHVLGVGSGAPAAAYVAGALSLTDAAALATALGRLSRRPGEEAALGEFRATVERIRFGEPAMSMVTPSTGRLVTAADLAVPEHWTGREATAPSDGGRLLAEGGAGRVIVLGPAAFADQPGTAIPVVRPGHGAVRGLTAALADAYCQGQAVVWRDLLPTETGAPVDLPTYAFDDRRFWLPVSGRGRAADGPPAAERHPLADRAIELDDGGMLFTGGFSARTQPWLADHEVHGHVVVPGVTFLELAAWAARQSGCAGVVELTHKAPLIVPQDGRVELQLRTGPADPAGRREFSLRCRSETAARGRPWSQLATGVLGPAGTSGVPSPRAEAVAVGRPAGGIPDGAIPIEVGDFYHRFNTHGHYGWGPVFQSLRAAFRHGDHLYTELRLPEDPRLRSGPFDLHPALLDAVMHGLGLDGAPESLIDLISDGGDGTLRPRIPFIWNGVAVSGHGARELLVRISPAGPGAVSITAWDEAGRPAVVVESLVMLPVSPKQLGSSSVRRGALHRVAWQVAEPPRERPRPAVTVPGGEPSAVRAAIAAEAEPPAAVVVPLPPDDMTPAAARRATRRTLEIAQRWLSDDALAGVRLVFVTRHAVAALPTDPVEDLANAASWGLIRSAQAENPGRFTLVDLDRAPESEDAIAAAVATGAPQVVIRNGILHRPEPTQVPLITGRTGRPLDPGGTVLVTGGTGGLGALFARHLVTEHGVRHLILASRRGDAAKGAGALVAELAGHGAEVRVVACDVADRAAVQALLASVAADHPLTAVVHAAGVLDDAVVTALSPEQVDVVMRPKADGAWHLHELTRGLDLDAFVLFSSVASVLGTAGQANYAAANGFLDALSHHRRALGLPATSLAWGLWDADGMGGGLGQADLERMRRAGIRPLSAEDGLGLFDDALTVAEPLLMPADLDLAATRTEGVTSRDPAASPMPSGLSPDERDAFLLDLVVGHVAEVSGHSDDAIEADATLFELGLDSLMIVELRNRLASASGLALPANVAFDHPTPAALVDHLRDRLLGERRPVDA</sequence>
<dbReference type="PROSITE" id="PS52004">
    <property type="entry name" value="KS3_2"/>
    <property type="match status" value="3"/>
</dbReference>
<feature type="domain" description="Ketosynthase family 3 (KS3)" evidence="8">
    <location>
        <begin position="2508"/>
        <end position="2934"/>
    </location>
</feature>
<dbReference type="InterPro" id="IPR009081">
    <property type="entry name" value="PP-bd_ACP"/>
</dbReference>
<evidence type="ECO:0000259" key="9">
    <source>
        <dbReference type="PROSITE" id="PS52019"/>
    </source>
</evidence>
<dbReference type="PROSITE" id="PS50075">
    <property type="entry name" value="CARRIER"/>
    <property type="match status" value="3"/>
</dbReference>
<feature type="compositionally biased region" description="Low complexity" evidence="6">
    <location>
        <begin position="947"/>
        <end position="966"/>
    </location>
</feature>
<dbReference type="InterPro" id="IPR014030">
    <property type="entry name" value="Ketoacyl_synth_N"/>
</dbReference>
<dbReference type="SMART" id="SM00822">
    <property type="entry name" value="PKS_KR"/>
    <property type="match status" value="2"/>
</dbReference>
<dbReference type="SMART" id="SM01294">
    <property type="entry name" value="PKS_PP_betabranch"/>
    <property type="match status" value="2"/>
</dbReference>
<feature type="domain" description="Carrier" evidence="7">
    <location>
        <begin position="2413"/>
        <end position="2490"/>
    </location>
</feature>
<evidence type="ECO:0000256" key="4">
    <source>
        <dbReference type="ARBA" id="ARBA00023315"/>
    </source>
</evidence>
<dbReference type="InterPro" id="IPR020806">
    <property type="entry name" value="PKS_PP-bd"/>
</dbReference>
<dbReference type="InterPro" id="IPR036736">
    <property type="entry name" value="ACP-like_sf"/>
</dbReference>
<dbReference type="InterPro" id="IPR016039">
    <property type="entry name" value="Thiolase-like"/>
</dbReference>
<dbReference type="SMART" id="SM00827">
    <property type="entry name" value="PKS_AT"/>
    <property type="match status" value="1"/>
</dbReference>
<feature type="region of interest" description="Disordered" evidence="6">
    <location>
        <begin position="818"/>
        <end position="837"/>
    </location>
</feature>
<dbReference type="InterPro" id="IPR014043">
    <property type="entry name" value="Acyl_transferase_dom"/>
</dbReference>
<dbReference type="SMART" id="SM00825">
    <property type="entry name" value="PKS_KS"/>
    <property type="match status" value="3"/>
</dbReference>
<dbReference type="Proteomes" id="UP000653231">
    <property type="component" value="Unassembled WGS sequence"/>
</dbReference>
<evidence type="ECO:0000256" key="5">
    <source>
        <dbReference type="PROSITE-ProRule" id="PRU01363"/>
    </source>
</evidence>
<dbReference type="InterPro" id="IPR049552">
    <property type="entry name" value="PKS_DH_N"/>
</dbReference>
<feature type="domain" description="PKS/mFAS DH" evidence="9">
    <location>
        <begin position="3329"/>
        <end position="3626"/>
    </location>
</feature>
<dbReference type="Gene3D" id="3.40.47.10">
    <property type="match status" value="3"/>
</dbReference>
<dbReference type="Pfam" id="PF00109">
    <property type="entry name" value="ketoacyl-synt"/>
    <property type="match status" value="3"/>
</dbReference>
<dbReference type="InterPro" id="IPR050091">
    <property type="entry name" value="PKS_NRPS_Biosynth_Enz"/>
</dbReference>
<dbReference type="Pfam" id="PF18369">
    <property type="entry name" value="PKS_DE"/>
    <property type="match status" value="1"/>
</dbReference>
<dbReference type="Pfam" id="PF00698">
    <property type="entry name" value="Acyl_transf_1"/>
    <property type="match status" value="3"/>
</dbReference>
<dbReference type="SUPFAM" id="SSF47336">
    <property type="entry name" value="ACP-like"/>
    <property type="match status" value="3"/>
</dbReference>
<dbReference type="Pfam" id="PF21089">
    <property type="entry name" value="PKS_DH_N"/>
    <property type="match status" value="1"/>
</dbReference>
<evidence type="ECO:0000259" key="8">
    <source>
        <dbReference type="PROSITE" id="PS52004"/>
    </source>
</evidence>
<dbReference type="InterPro" id="IPR020807">
    <property type="entry name" value="PKS_DH"/>
</dbReference>
<dbReference type="SMART" id="SM00823">
    <property type="entry name" value="PKS_PP"/>
    <property type="match status" value="3"/>
</dbReference>
<dbReference type="SMART" id="SM00826">
    <property type="entry name" value="PKS_DH"/>
    <property type="match status" value="1"/>
</dbReference>
<keyword evidence="1" id="KW-0596">Phosphopantetheine</keyword>
<dbReference type="InterPro" id="IPR016036">
    <property type="entry name" value="Malonyl_transacylase_ACP-bd"/>
</dbReference>
<dbReference type="InterPro" id="IPR001227">
    <property type="entry name" value="Ac_transferase_dom_sf"/>
</dbReference>
<dbReference type="Pfam" id="PF00550">
    <property type="entry name" value="PP-binding"/>
    <property type="match status" value="3"/>
</dbReference>
<dbReference type="InterPro" id="IPR057326">
    <property type="entry name" value="KR_dom"/>
</dbReference>
<dbReference type="PANTHER" id="PTHR43775:SF51">
    <property type="entry name" value="INACTIVE PHENOLPHTHIOCEROL SYNTHESIS POLYKETIDE SYNTHASE TYPE I PKS1-RELATED"/>
    <property type="match status" value="1"/>
</dbReference>
<feature type="region of interest" description="Disordered" evidence="6">
    <location>
        <begin position="737"/>
        <end position="762"/>
    </location>
</feature>
<dbReference type="SUPFAM" id="SSF52151">
    <property type="entry name" value="FabD/lysophospholipase-like"/>
    <property type="match status" value="3"/>
</dbReference>
<evidence type="ECO:0000313" key="10">
    <source>
        <dbReference type="EMBL" id="MBD3141848.1"/>
    </source>
</evidence>
<dbReference type="InterPro" id="IPR055123">
    <property type="entry name" value="SpnB-like_Rossmann"/>
</dbReference>
<gene>
    <name evidence="10" type="ORF">IEQ31_01395</name>
</gene>
<dbReference type="InterPro" id="IPR041618">
    <property type="entry name" value="PKS_DE"/>
</dbReference>
<dbReference type="Pfam" id="PF08659">
    <property type="entry name" value="KR"/>
    <property type="match status" value="2"/>
</dbReference>
<dbReference type="InterPro" id="IPR006162">
    <property type="entry name" value="Ppantetheine_attach_site"/>
</dbReference>
<evidence type="ECO:0000256" key="1">
    <source>
        <dbReference type="ARBA" id="ARBA00022450"/>
    </source>
</evidence>
<dbReference type="Gene3D" id="1.10.1200.10">
    <property type="entry name" value="ACP-like"/>
    <property type="match status" value="3"/>
</dbReference>
<dbReference type="Pfam" id="PF14765">
    <property type="entry name" value="PS-DH"/>
    <property type="match status" value="1"/>
</dbReference>
<dbReference type="SUPFAM" id="SSF55048">
    <property type="entry name" value="Probable ACP-binding domain of malonyl-CoA ACP transacylase"/>
    <property type="match status" value="1"/>
</dbReference>